<feature type="transmembrane region" description="Helical" evidence="1">
    <location>
        <begin position="33"/>
        <end position="61"/>
    </location>
</feature>
<reference evidence="2 3" key="1">
    <citation type="submission" date="2016-10" db="EMBL/GenBank/DDBJ databases">
        <authorList>
            <person name="de Groot N.N."/>
        </authorList>
    </citation>
    <scope>NUCLEOTIDE SEQUENCE [LARGE SCALE GENOMIC DNA]</scope>
    <source>
        <strain evidence="2 3">DSM 9179</strain>
    </source>
</reference>
<sequence>MFTQEQLENMVIAGLWQLVKDWMIILKPMLPGIIAFLLIGLIGFIIEKGFLSFIYQYLILIGNSKKTAKKKVSKAKNIIDSVKIENDIHNTFK</sequence>
<name>A0A1I0QVW4_9FIRM</name>
<keyword evidence="1" id="KW-0472">Membrane</keyword>
<evidence type="ECO:0000256" key="1">
    <source>
        <dbReference type="SAM" id="Phobius"/>
    </source>
</evidence>
<evidence type="ECO:0000313" key="3">
    <source>
        <dbReference type="Proteomes" id="UP000199701"/>
    </source>
</evidence>
<organism evidence="2 3">
    <name type="scientific">[Clostridium] fimetarium</name>
    <dbReference type="NCBI Taxonomy" id="99656"/>
    <lineage>
        <taxon>Bacteria</taxon>
        <taxon>Bacillati</taxon>
        <taxon>Bacillota</taxon>
        <taxon>Clostridia</taxon>
        <taxon>Lachnospirales</taxon>
        <taxon>Lachnospiraceae</taxon>
    </lineage>
</organism>
<proteinExistence type="predicted"/>
<accession>A0A1I0QVW4</accession>
<evidence type="ECO:0000313" key="2">
    <source>
        <dbReference type="EMBL" id="SEW31854.1"/>
    </source>
</evidence>
<dbReference type="AlphaFoldDB" id="A0A1I0QVW4"/>
<keyword evidence="3" id="KW-1185">Reference proteome</keyword>
<gene>
    <name evidence="2" type="ORF">SAMN05421659_109191</name>
</gene>
<protein>
    <submittedName>
        <fullName evidence="2">Uncharacterized protein</fullName>
    </submittedName>
</protein>
<dbReference type="Proteomes" id="UP000199701">
    <property type="component" value="Unassembled WGS sequence"/>
</dbReference>
<dbReference type="EMBL" id="FOJI01000009">
    <property type="protein sequence ID" value="SEW31854.1"/>
    <property type="molecule type" value="Genomic_DNA"/>
</dbReference>
<keyword evidence="1" id="KW-1133">Transmembrane helix</keyword>
<dbReference type="RefSeq" id="WP_092454601.1">
    <property type="nucleotide sequence ID" value="NZ_FOJI01000009.1"/>
</dbReference>
<keyword evidence="1" id="KW-0812">Transmembrane</keyword>
<dbReference type="STRING" id="99656.SAMN05421659_109191"/>